<keyword evidence="2" id="KW-1185">Reference proteome</keyword>
<reference evidence="2" key="1">
    <citation type="journal article" date="2023" name="G3 (Bethesda)">
        <title>Genome assembly and association tests identify interacting loci associated with vigor, precocity, and sex in interspecific pistachio rootstocks.</title>
        <authorList>
            <person name="Palmer W."/>
            <person name="Jacygrad E."/>
            <person name="Sagayaradj S."/>
            <person name="Cavanaugh K."/>
            <person name="Han R."/>
            <person name="Bertier L."/>
            <person name="Beede B."/>
            <person name="Kafkas S."/>
            <person name="Golino D."/>
            <person name="Preece J."/>
            <person name="Michelmore R."/>
        </authorList>
    </citation>
    <scope>NUCLEOTIDE SEQUENCE [LARGE SCALE GENOMIC DNA]</scope>
</reference>
<dbReference type="Proteomes" id="UP001163603">
    <property type="component" value="Chromosome 3"/>
</dbReference>
<organism evidence="1 2">
    <name type="scientific">Pistacia integerrima</name>
    <dbReference type="NCBI Taxonomy" id="434235"/>
    <lineage>
        <taxon>Eukaryota</taxon>
        <taxon>Viridiplantae</taxon>
        <taxon>Streptophyta</taxon>
        <taxon>Embryophyta</taxon>
        <taxon>Tracheophyta</taxon>
        <taxon>Spermatophyta</taxon>
        <taxon>Magnoliopsida</taxon>
        <taxon>eudicotyledons</taxon>
        <taxon>Gunneridae</taxon>
        <taxon>Pentapetalae</taxon>
        <taxon>rosids</taxon>
        <taxon>malvids</taxon>
        <taxon>Sapindales</taxon>
        <taxon>Anacardiaceae</taxon>
        <taxon>Pistacia</taxon>
    </lineage>
</organism>
<sequence length="758" mass="83785">MTVGAGISVSEGKLTVKGSSVLTNVKENIVVTQATGGALVDGAFIGVVSDQIGSRRVFPVGKLEGLRFMCVFRFKMWWMTQRMGNCGQDIPFETQFLIVEAREGSHFDNGSEIGEQNSALYTVFLPILEGDFRAVLQGNEQNELEICLESGDPAVDGFDGSHLVFVAAGSDPFDVITNAVKTVERHLQTFSHRERKKMPDMLNWFGWCTWDAFYTDVTSEGVKQGLQCLEKGGIPPKFVIIDDGWQSVAMDPAGLEFIADNTANFANRLTHIKENHKFQKDGKEGQRVEDPALGLRHIVSEIKDKHDLKYVYVWHAITGYWGGVRPGVTEMEHYESEMAYPISSPGVQCNEPCDALNSITKNGLGLVNPEKVFNFYNELHSYLASAGIDGVKVDVQNILETLGTGHGGRVKLARKYHQALEASITRNFRNNDIISCMSHNTDGLYSAKRTAVIRASDDFWPRDPASHTIHIASVAYNTIFLGEFMQPDWDMFHSLHPMAEYHGAARAVGGCAIYVSDKPGQHDFNLLKKLVLPDGSILRAKLPGRPTRDCLFSDPARDGKSLLKIWNLNDFTGVMGVFNCQGAGWCRVGKKNLIHDEQPGTVSGYIRAKDVDYLPRVAGAEWTGDAVLYSHLGGEVVYLPKNASMPITLQSREYEVFTVVPVKELSTGTTFAPIGLIKMFNSGGAIKELKYESEGSATVGMKVRGCGLFGAYSSSRPQRIVVDAEEVQFGYDEQCGLVTLSLRVPKEELYLWNITIEL</sequence>
<accession>A0ACC0Z5E2</accession>
<evidence type="ECO:0000313" key="2">
    <source>
        <dbReference type="Proteomes" id="UP001163603"/>
    </source>
</evidence>
<proteinExistence type="predicted"/>
<comment type="caution">
    <text evidence="1">The sequence shown here is derived from an EMBL/GenBank/DDBJ whole genome shotgun (WGS) entry which is preliminary data.</text>
</comment>
<gene>
    <name evidence="1" type="ORF">Pint_03671</name>
</gene>
<evidence type="ECO:0000313" key="1">
    <source>
        <dbReference type="EMBL" id="KAJ0046416.1"/>
    </source>
</evidence>
<dbReference type="EMBL" id="CM047738">
    <property type="protein sequence ID" value="KAJ0046416.1"/>
    <property type="molecule type" value="Genomic_DNA"/>
</dbReference>
<name>A0ACC0Z5E2_9ROSI</name>
<protein>
    <submittedName>
        <fullName evidence="1">Uncharacterized protein</fullName>
    </submittedName>
</protein>